<dbReference type="Proteomes" id="UP000464480">
    <property type="component" value="Chromosome"/>
</dbReference>
<dbReference type="RefSeq" id="WP_159409384.1">
    <property type="nucleotide sequence ID" value="NZ_CP026115.2"/>
</dbReference>
<dbReference type="AlphaFoldDB" id="A0A6I6XR71"/>
<accession>A0A6I6XR71</accession>
<proteinExistence type="predicted"/>
<evidence type="ECO:0000313" key="2">
    <source>
        <dbReference type="Proteomes" id="UP000464480"/>
    </source>
</evidence>
<evidence type="ECO:0000313" key="1">
    <source>
        <dbReference type="EMBL" id="QHG63927.1"/>
    </source>
</evidence>
<gene>
    <name evidence="1" type="ORF">C2H86_05610</name>
</gene>
<protein>
    <submittedName>
        <fullName evidence="1">Uncharacterized protein</fullName>
    </submittedName>
</protein>
<sequence length="826" mass="90247">MPRMTMQEYRTYLEIGARTLGWGALLIYDRFKANRLLAQEYVEGLTNDKWMPLINFVHEKDNLRTEVANVLLDKPLLSFVNSNIGASKARLSMNVIGGLIIQHRRDAGASEWKVVNYSRLDKLTAPTVRMDIMLNASVEGAVDKEGRVTLDLSQGSAYTFEVSSWKELNSNLGEAIKSEFESWEEADRVWHLNTIKPVEGELNPTKFAVRTHSLARSKAPEASEEEKEEGAVIVGVAFGKEVGTFPADDSHMPYLLPIPERATDPAYSMNLIYSNALWFKDVFSPLVNDMAVFGSPKLVKNSYGLYSGIEATKDFTVKGKFDQNPQDFGTFKVMLFEWPDLHFKSTFSAKHEGEKLVISWAVEADSGKIAVTFYGNPIAPTIKADGTYRVAAKGGMEFQLASDASRIGEVDVVPMPMKIDYTCVLTANQDPDYYSPMIEKAAQHYVMPSIKAAVEANVAKLTGLTRIPAPFNLLRLNGLLFRGTDIATPRTLALPGDFSLLGDLAPRLTTFAVEPLEATVSADSNQTVKFELNPPATDPDAVTWNVYPLKGESAEVGTIKNGVYTPPGAETIAGTFKRVIVKATANGNTSSALVTVVPSQVSVFPDLMIANYKLPEDKRNPRYVLVGGQINNELNWSMVSGAKGSIRPYIEDDEGDDDDEHDGDLDIPGGKNVRIYVAPPAMPGETGEISAVIHLDRVQVSSGAMTRYIEVIIPWATATGILGATSLADGRVQLTLSYYNAELGKEVIVSPKDAKWGVLSGDGEIDRSTGVYKPGAAEGDYIIVASRFTLAGVYVIWGYSVILLSDAAKALPPLNTATARVNDHDQ</sequence>
<name>A0A6I6XR71_PSEPU</name>
<reference evidence="1 2" key="1">
    <citation type="submission" date="2020-02" db="EMBL/GenBank/DDBJ databases">
        <title>Pseudomonas Putida W5 Complete Genome Assembly.</title>
        <authorList>
            <person name="Yuan Z.-C."/>
            <person name="Shaw G.A."/>
            <person name="Cusano A.D."/>
            <person name="Caddey B.J."/>
            <person name="Weselowski B.J."/>
        </authorList>
    </citation>
    <scope>NUCLEOTIDE SEQUENCE [LARGE SCALE GENOMIC DNA]</scope>
    <source>
        <strain evidence="1 2">W5</strain>
    </source>
</reference>
<dbReference type="EMBL" id="CP026115">
    <property type="protein sequence ID" value="QHG63927.1"/>
    <property type="molecule type" value="Genomic_DNA"/>
</dbReference>
<organism evidence="1 2">
    <name type="scientific">Pseudomonas putida</name>
    <name type="common">Arthrobacter siderocapsulatus</name>
    <dbReference type="NCBI Taxonomy" id="303"/>
    <lineage>
        <taxon>Bacteria</taxon>
        <taxon>Pseudomonadati</taxon>
        <taxon>Pseudomonadota</taxon>
        <taxon>Gammaproteobacteria</taxon>
        <taxon>Pseudomonadales</taxon>
        <taxon>Pseudomonadaceae</taxon>
        <taxon>Pseudomonas</taxon>
    </lineage>
</organism>